<evidence type="ECO:0000313" key="1">
    <source>
        <dbReference type="EMBL" id="MFL0269807.1"/>
    </source>
</evidence>
<dbReference type="PANTHER" id="PTHR30087">
    <property type="entry name" value="INNER MEMBRANE PROTEIN"/>
    <property type="match status" value="1"/>
</dbReference>
<proteinExistence type="predicted"/>
<keyword evidence="2" id="KW-1185">Reference proteome</keyword>
<dbReference type="RefSeq" id="WP_406766428.1">
    <property type="nucleotide sequence ID" value="NZ_JBJHZY010000004.1"/>
</dbReference>
<dbReference type="PANTHER" id="PTHR30087:SF1">
    <property type="entry name" value="HYPOTHETICAL CYTOSOLIC PROTEIN"/>
    <property type="match status" value="1"/>
</dbReference>
<gene>
    <name evidence="1" type="ORF">ACJDUH_17140</name>
</gene>
<organism evidence="1 2">
    <name type="scientific">Candidatus Clostridium radicumherbarum</name>
    <dbReference type="NCBI Taxonomy" id="3381662"/>
    <lineage>
        <taxon>Bacteria</taxon>
        <taxon>Bacillati</taxon>
        <taxon>Bacillota</taxon>
        <taxon>Clostridia</taxon>
        <taxon>Eubacteriales</taxon>
        <taxon>Clostridiaceae</taxon>
        <taxon>Clostridium</taxon>
    </lineage>
</organism>
<comment type="caution">
    <text evidence="1">The sequence shown here is derived from an EMBL/GenBank/DDBJ whole genome shotgun (WGS) entry which is preliminary data.</text>
</comment>
<evidence type="ECO:0000313" key="2">
    <source>
        <dbReference type="Proteomes" id="UP001623661"/>
    </source>
</evidence>
<reference evidence="1 2" key="1">
    <citation type="submission" date="2024-11" db="EMBL/GenBank/DDBJ databases">
        <authorList>
            <person name="Heng Y.C."/>
            <person name="Lim A.C.H."/>
            <person name="Lee J.K.Y."/>
            <person name="Kittelmann S."/>
        </authorList>
    </citation>
    <scope>NUCLEOTIDE SEQUENCE [LARGE SCALE GENOMIC DNA]</scope>
    <source>
        <strain evidence="1 2">WILCCON 0202</strain>
    </source>
</reference>
<sequence>MILVSACLCGMNTRYDGENNSNEKVKELLKAGKAIAVCPEQLGGLCTPRPPHEISGGNGEKVLYGNARVLSKDGIDGTSYFIKGAEETLKIALEFGVTSAILKAKSPSCGFGKIYDGSFSKNLIDGNGVTAELLKRNGIKVYTEYDIDNDKLLEELAN</sequence>
<dbReference type="Pfam" id="PF04463">
    <property type="entry name" value="2-thiour_desulf"/>
    <property type="match status" value="1"/>
</dbReference>
<dbReference type="Proteomes" id="UP001623661">
    <property type="component" value="Unassembled WGS sequence"/>
</dbReference>
<name>A0ABW8U1C6_9CLOT</name>
<dbReference type="EMBL" id="JBJHZY010000004">
    <property type="protein sequence ID" value="MFL0269807.1"/>
    <property type="molecule type" value="Genomic_DNA"/>
</dbReference>
<protein>
    <submittedName>
        <fullName evidence="1">DUF523 domain-containing protein</fullName>
    </submittedName>
</protein>
<accession>A0ABW8U1C6</accession>
<dbReference type="InterPro" id="IPR007553">
    <property type="entry name" value="2-thiour_desulf"/>
</dbReference>